<evidence type="ECO:0000256" key="3">
    <source>
        <dbReference type="ARBA" id="ARBA00013882"/>
    </source>
</evidence>
<dbReference type="HOGENOM" id="CLU_029675_2_0_0"/>
<proteinExistence type="inferred from homology"/>
<dbReference type="AlphaFoldDB" id="E8R1K0"/>
<dbReference type="InParanoid" id="E8R1K0"/>
<organism evidence="10 11">
    <name type="scientific">Isosphaera pallida (strain ATCC 43644 / DSM 9630 / IS1B)</name>
    <dbReference type="NCBI Taxonomy" id="575540"/>
    <lineage>
        <taxon>Bacteria</taxon>
        <taxon>Pseudomonadati</taxon>
        <taxon>Planctomycetota</taxon>
        <taxon>Planctomycetia</taxon>
        <taxon>Isosphaerales</taxon>
        <taxon>Isosphaeraceae</taxon>
        <taxon>Isosphaera</taxon>
    </lineage>
</organism>
<evidence type="ECO:0000256" key="8">
    <source>
        <dbReference type="ARBA" id="ARBA00049067"/>
    </source>
</evidence>
<gene>
    <name evidence="10" type="ordered locus">Isop_2852</name>
</gene>
<dbReference type="InterPro" id="IPR040999">
    <property type="entry name" value="Mak_N_cap"/>
</dbReference>
<comment type="similarity">
    <text evidence="1">Belongs to the aminoglycoside phosphotransferase family.</text>
</comment>
<dbReference type="GO" id="GO:0005524">
    <property type="term" value="F:ATP binding"/>
    <property type="evidence" value="ECO:0007669"/>
    <property type="project" value="UniProtKB-KW"/>
</dbReference>
<feature type="domain" description="Maltokinase N-terminal cap" evidence="9">
    <location>
        <begin position="72"/>
        <end position="168"/>
    </location>
</feature>
<comment type="catalytic activity">
    <reaction evidence="8">
        <text>D-maltose + ATP = alpha-maltose 1-phosphate + ADP + H(+)</text>
        <dbReference type="Rhea" id="RHEA:31915"/>
        <dbReference type="ChEBI" id="CHEBI:15378"/>
        <dbReference type="ChEBI" id="CHEBI:17306"/>
        <dbReference type="ChEBI" id="CHEBI:30616"/>
        <dbReference type="ChEBI" id="CHEBI:63576"/>
        <dbReference type="ChEBI" id="CHEBI:456216"/>
        <dbReference type="EC" id="2.7.1.175"/>
    </reaction>
</comment>
<evidence type="ECO:0000256" key="5">
    <source>
        <dbReference type="ARBA" id="ARBA00022741"/>
    </source>
</evidence>
<name>E8R1K0_ISOPI</name>
<keyword evidence="11" id="KW-1185">Reference proteome</keyword>
<protein>
    <recommendedName>
        <fullName evidence="3">Maltokinase</fullName>
        <ecNumber evidence="2">2.7.1.175</ecNumber>
    </recommendedName>
    <alternativeName>
        <fullName evidence="7">Maltose-1-phosphate synthase</fullName>
    </alternativeName>
</protein>
<reference evidence="10 11" key="2">
    <citation type="journal article" date="2011" name="Stand. Genomic Sci.">
        <title>Complete genome sequence of Isosphaera pallida type strain (IS1B).</title>
        <authorList>
            <consortium name="US DOE Joint Genome Institute (JGI-PGF)"/>
            <person name="Goker M."/>
            <person name="Cleland D."/>
            <person name="Saunders E."/>
            <person name="Lapidus A."/>
            <person name="Nolan M."/>
            <person name="Lucas S."/>
            <person name="Hammon N."/>
            <person name="Deshpande S."/>
            <person name="Cheng J.F."/>
            <person name="Tapia R."/>
            <person name="Han C."/>
            <person name="Goodwin L."/>
            <person name="Pitluck S."/>
            <person name="Liolios K."/>
            <person name="Pagani I."/>
            <person name="Ivanova N."/>
            <person name="Mavromatis K."/>
            <person name="Pati A."/>
            <person name="Chen A."/>
            <person name="Palaniappan K."/>
            <person name="Land M."/>
            <person name="Hauser L."/>
            <person name="Chang Y.J."/>
            <person name="Jeffries C.D."/>
            <person name="Detter J.C."/>
            <person name="Beck B."/>
            <person name="Woyke T."/>
            <person name="Bristow J."/>
            <person name="Eisen J.A."/>
            <person name="Markowitz V."/>
            <person name="Hugenholtz P."/>
            <person name="Kyrpides N.C."/>
            <person name="Klenk H.P."/>
        </authorList>
    </citation>
    <scope>NUCLEOTIDE SEQUENCE [LARGE SCALE GENOMIC DNA]</scope>
    <source>
        <strain evidence="11">ATCC 43644 / DSM 9630 / IS1B</strain>
    </source>
</reference>
<evidence type="ECO:0000259" key="9">
    <source>
        <dbReference type="Pfam" id="PF18085"/>
    </source>
</evidence>
<dbReference type="eggNOG" id="COG3281">
    <property type="taxonomic scope" value="Bacteria"/>
</dbReference>
<dbReference type="Gene3D" id="3.90.1200.10">
    <property type="match status" value="1"/>
</dbReference>
<keyword evidence="5" id="KW-0547">Nucleotide-binding</keyword>
<evidence type="ECO:0000256" key="4">
    <source>
        <dbReference type="ARBA" id="ARBA00022679"/>
    </source>
</evidence>
<evidence type="ECO:0000313" key="10">
    <source>
        <dbReference type="EMBL" id="ADV63418.1"/>
    </source>
</evidence>
<dbReference type="EC" id="2.7.1.175" evidence="2"/>
<dbReference type="Pfam" id="PF18085">
    <property type="entry name" value="Mak_N_cap"/>
    <property type="match status" value="1"/>
</dbReference>
<dbReference type="STRING" id="575540.Isop_2852"/>
<dbReference type="SUPFAM" id="SSF56112">
    <property type="entry name" value="Protein kinase-like (PK-like)"/>
    <property type="match status" value="1"/>
</dbReference>
<evidence type="ECO:0000256" key="1">
    <source>
        <dbReference type="ARBA" id="ARBA00006219"/>
    </source>
</evidence>
<dbReference type="KEGG" id="ipa:Isop_2852"/>
<dbReference type="GO" id="GO:0016740">
    <property type="term" value="F:transferase activity"/>
    <property type="evidence" value="ECO:0007669"/>
    <property type="project" value="UniProtKB-KW"/>
</dbReference>
<sequence length="589" mass="64995">MLDARKNDDPKLIFELRLHPSRSLAEPTAGDSVFFPFPSKEFGFEMTDRTQPFDDLPVCHAGELPDAVFARFLTRQRWFGSKARGIDRIERIDDLQPGDSTATAFNEAEPCGLAIVAVHPVEARSESYAIPWVIRPGAPEDQESPQAILARIETEMGETAHLREGLTDLRLAAAWFDAIRFQRSRPTRRGWIRGVALPGLEAAWPADQPAPAPRPLSAEQSNSNLTFGQTAILKVFRKLERGENPDLEMGRFLARHGFPQVPEVLGHLDWVASDQSLVTLAMLQRLVPNSGSAWTWFLNDLSSRLNAMPEADPTLGAATLATEDRAPGLARLLGQRTAELHQVLASDPDDPGFAPEPYRAEDHRRLLDEVAERWRRLEPLLTDHLSHTTPIEQATVEMVVAGFPALVNRLRVQADDLVAQASPRRIRVHGDYHLGQVLVVGEPHAPDVVLLDFEGEPARSLEARKAKTSPLKDVAGMIRSFDYAATLAVHAARDLRGEQSASNGNDPVAIKTVADQWRAQMTAAFEEGYFATLSNDQAAHPDAASRTILAAHLADKALYELDYELNNRPDWVSIPLKGLAALCDPGVGY</sequence>
<keyword evidence="4" id="KW-0808">Transferase</keyword>
<evidence type="ECO:0000256" key="2">
    <source>
        <dbReference type="ARBA" id="ARBA00011962"/>
    </source>
</evidence>
<dbReference type="Proteomes" id="UP000008631">
    <property type="component" value="Chromosome"/>
</dbReference>
<evidence type="ECO:0000256" key="7">
    <source>
        <dbReference type="ARBA" id="ARBA00031251"/>
    </source>
</evidence>
<reference key="1">
    <citation type="submission" date="2010-11" db="EMBL/GenBank/DDBJ databases">
        <title>The complete sequence of chromosome of Isophaera pallida ATCC 43644.</title>
        <authorList>
            <consortium name="US DOE Joint Genome Institute (JGI-PGF)"/>
            <person name="Lucas S."/>
            <person name="Copeland A."/>
            <person name="Lapidus A."/>
            <person name="Bruce D."/>
            <person name="Goodwin L."/>
            <person name="Pitluck S."/>
            <person name="Kyrpides N."/>
            <person name="Mavromatis K."/>
            <person name="Pagani I."/>
            <person name="Ivanova N."/>
            <person name="Saunders E."/>
            <person name="Brettin T."/>
            <person name="Detter J.C."/>
            <person name="Han C."/>
            <person name="Tapia R."/>
            <person name="Land M."/>
            <person name="Hauser L."/>
            <person name="Markowitz V."/>
            <person name="Cheng J.-F."/>
            <person name="Hugenholtz P."/>
            <person name="Woyke T."/>
            <person name="Wu D."/>
            <person name="Eisen J.A."/>
        </authorList>
    </citation>
    <scope>NUCLEOTIDE SEQUENCE</scope>
    <source>
        <strain>ATCC 43644</strain>
    </source>
</reference>
<dbReference type="EMBL" id="CP002353">
    <property type="protein sequence ID" value="ADV63418.1"/>
    <property type="molecule type" value="Genomic_DNA"/>
</dbReference>
<evidence type="ECO:0000313" key="11">
    <source>
        <dbReference type="Proteomes" id="UP000008631"/>
    </source>
</evidence>
<evidence type="ECO:0000256" key="6">
    <source>
        <dbReference type="ARBA" id="ARBA00022840"/>
    </source>
</evidence>
<dbReference type="InterPro" id="IPR011009">
    <property type="entry name" value="Kinase-like_dom_sf"/>
</dbReference>
<accession>E8R1K0</accession>
<keyword evidence="6" id="KW-0067">ATP-binding</keyword>